<reference evidence="2" key="1">
    <citation type="submission" date="2016-10" db="EMBL/GenBank/DDBJ databases">
        <title>The complete genome sequence of the rumen bacterium Butyrivibrio hungatei MB2003.</title>
        <authorList>
            <person name="Palevich N."/>
            <person name="Kelly W.J."/>
            <person name="Leahy S.C."/>
            <person name="Altermann E."/>
            <person name="Rakonjac J."/>
            <person name="Attwood G.T."/>
        </authorList>
    </citation>
    <scope>NUCLEOTIDE SEQUENCE [LARGE SCALE GENOMIC DNA]</scope>
    <source>
        <strain evidence="2">MB2003</strain>
    </source>
</reference>
<dbReference type="InterPro" id="IPR011330">
    <property type="entry name" value="Glyco_hydro/deAcase_b/a-brl"/>
</dbReference>
<name>A0A1D9P522_9FIRM</name>
<accession>A0A1D9P522</accession>
<dbReference type="OrthoDB" id="9792651at2"/>
<dbReference type="KEGG" id="bhu:bhn_I2402"/>
<organism evidence="1 2">
    <name type="scientific">Butyrivibrio hungatei</name>
    <dbReference type="NCBI Taxonomy" id="185008"/>
    <lineage>
        <taxon>Bacteria</taxon>
        <taxon>Bacillati</taxon>
        <taxon>Bacillota</taxon>
        <taxon>Clostridia</taxon>
        <taxon>Lachnospirales</taxon>
        <taxon>Lachnospiraceae</taxon>
        <taxon>Butyrivibrio</taxon>
    </lineage>
</organism>
<dbReference type="SUPFAM" id="SSF88713">
    <property type="entry name" value="Glycoside hydrolase/deacetylase"/>
    <property type="match status" value="1"/>
</dbReference>
<protein>
    <submittedName>
        <fullName evidence="1">Polysaccharide deacetylase Est4B</fullName>
    </submittedName>
</protein>
<evidence type="ECO:0000313" key="2">
    <source>
        <dbReference type="Proteomes" id="UP000179284"/>
    </source>
</evidence>
<gene>
    <name evidence="1" type="ORF">bhn_I2402</name>
</gene>
<sequence length="244" mass="28261">MYITIRLDDITPDMDWSKFNTVKEILDKHQVKPLIGIVPDNGDSKLKLNDSRADFWDYVKELQDQGWIVAMHGLNHLYTTKKGGLFPLNMKSEFAGLDYATQDSMIKKGKEILESHGIHTDMFMAPSHSYDKNTLKALKANGFTKVTDGFGKKPYKRDGITFYPISMQKSKSIKDSSNGITTFVYHANTMECKDFQSFEKLFEKTTVVSYSDFFEYNIESRNLFKNLSEYLLAKTKYLIVRYRK</sequence>
<dbReference type="Pfam" id="PF10096">
    <property type="entry name" value="DUF2334"/>
    <property type="match status" value="1"/>
</dbReference>
<keyword evidence="2" id="KW-1185">Reference proteome</keyword>
<evidence type="ECO:0000313" key="1">
    <source>
        <dbReference type="EMBL" id="AOZ97434.1"/>
    </source>
</evidence>
<dbReference type="GO" id="GO:0005975">
    <property type="term" value="P:carbohydrate metabolic process"/>
    <property type="evidence" value="ECO:0007669"/>
    <property type="project" value="InterPro"/>
</dbReference>
<dbReference type="AlphaFoldDB" id="A0A1D9P522"/>
<dbReference type="RefSeq" id="WP_071177039.1">
    <property type="nucleotide sequence ID" value="NZ_CP017831.1"/>
</dbReference>
<dbReference type="InterPro" id="IPR018763">
    <property type="entry name" value="DUF2334"/>
</dbReference>
<dbReference type="Proteomes" id="UP000179284">
    <property type="component" value="Chromosome I"/>
</dbReference>
<dbReference type="Gene3D" id="3.20.20.370">
    <property type="entry name" value="Glycoside hydrolase/deacetylase"/>
    <property type="match status" value="1"/>
</dbReference>
<proteinExistence type="predicted"/>
<dbReference type="EMBL" id="CP017831">
    <property type="protein sequence ID" value="AOZ97434.1"/>
    <property type="molecule type" value="Genomic_DNA"/>
</dbReference>